<dbReference type="InterPro" id="IPR050508">
    <property type="entry name" value="Methyltransf_Superfamily"/>
</dbReference>
<dbReference type="PANTHER" id="PTHR42912:SF86">
    <property type="entry name" value="BLL4992 PROTEIN"/>
    <property type="match status" value="1"/>
</dbReference>
<dbReference type="GO" id="GO:0032259">
    <property type="term" value="P:methylation"/>
    <property type="evidence" value="ECO:0007669"/>
    <property type="project" value="UniProtKB-KW"/>
</dbReference>
<dbReference type="CDD" id="cd02440">
    <property type="entry name" value="AdoMet_MTases"/>
    <property type="match status" value="1"/>
</dbReference>
<dbReference type="PANTHER" id="PTHR42912">
    <property type="entry name" value="METHYLTRANSFERASE"/>
    <property type="match status" value="1"/>
</dbReference>
<dbReference type="AlphaFoldDB" id="A0A432MKH0"/>
<dbReference type="GO" id="GO:0008757">
    <property type="term" value="F:S-adenosylmethionine-dependent methyltransferase activity"/>
    <property type="evidence" value="ECO:0007669"/>
    <property type="project" value="InterPro"/>
</dbReference>
<dbReference type="Pfam" id="PF08241">
    <property type="entry name" value="Methyltransf_11"/>
    <property type="match status" value="1"/>
</dbReference>
<dbReference type="SUPFAM" id="SSF53335">
    <property type="entry name" value="S-adenosyl-L-methionine-dependent methyltransferases"/>
    <property type="match status" value="1"/>
</dbReference>
<dbReference type="Proteomes" id="UP000280296">
    <property type="component" value="Unassembled WGS sequence"/>
</dbReference>
<dbReference type="InterPro" id="IPR013216">
    <property type="entry name" value="Methyltransf_11"/>
</dbReference>
<dbReference type="InterPro" id="IPR029063">
    <property type="entry name" value="SAM-dependent_MTases_sf"/>
</dbReference>
<dbReference type="Gene3D" id="3.40.50.150">
    <property type="entry name" value="Vaccinia Virus protein VP39"/>
    <property type="match status" value="1"/>
</dbReference>
<organism evidence="4 5">
    <name type="scientific">Tautonia sociabilis</name>
    <dbReference type="NCBI Taxonomy" id="2080755"/>
    <lineage>
        <taxon>Bacteria</taxon>
        <taxon>Pseudomonadati</taxon>
        <taxon>Planctomycetota</taxon>
        <taxon>Planctomycetia</taxon>
        <taxon>Isosphaerales</taxon>
        <taxon>Isosphaeraceae</taxon>
        <taxon>Tautonia</taxon>
    </lineage>
</organism>
<keyword evidence="4" id="KW-0808">Transferase</keyword>
<evidence type="ECO:0000313" key="5">
    <source>
        <dbReference type="Proteomes" id="UP000280296"/>
    </source>
</evidence>
<feature type="region of interest" description="Disordered" evidence="1">
    <location>
        <begin position="227"/>
        <end position="249"/>
    </location>
</feature>
<feature type="signal peptide" evidence="2">
    <location>
        <begin position="1"/>
        <end position="21"/>
    </location>
</feature>
<dbReference type="RefSeq" id="WP_126725513.1">
    <property type="nucleotide sequence ID" value="NZ_RYZH01000019.1"/>
</dbReference>
<comment type="caution">
    <text evidence="4">The sequence shown here is derived from an EMBL/GenBank/DDBJ whole genome shotgun (WGS) entry which is preliminary data.</text>
</comment>
<sequence length="249" mass="27390">MFPRLLVVFLALALAAPPAVRSQEITGAKPELNDSFREPDVERYVERFESESREVFTRRDEVVRALGLEPGMDVADVGAGTGLYTIPMAAAVGPRGAVFAVDIAPNFLRYIADRAKKEGLNNVCTVLGGQDSPNLPPASVDLVFICDTYHHFENPAAMLAGIHRALRPGGRLVVIDFDRKEGVSSEFILEHVRADRQTFLSEITSAGFELSAPEGEAAPELEENFFAVFDRQPSPDDPPVRRRRRGADR</sequence>
<keyword evidence="5" id="KW-1185">Reference proteome</keyword>
<dbReference type="OrthoDB" id="9784101at2"/>
<protein>
    <submittedName>
        <fullName evidence="4">Methyltransferase domain-containing protein</fullName>
    </submittedName>
</protein>
<reference evidence="4 5" key="2">
    <citation type="submission" date="2019-01" db="EMBL/GenBank/DDBJ databases">
        <title>Tautonia sociabilis, a novel thermotolerant planctomycete of Isosphaeraceae family, isolated from a 4000 m deep subterranean habitat.</title>
        <authorList>
            <person name="Kovaleva O.L."/>
            <person name="Elcheninov A.G."/>
            <person name="Van Heerden E."/>
            <person name="Toshchakov S.V."/>
            <person name="Novikov A."/>
            <person name="Bonch-Osmolovskaya E.A."/>
            <person name="Kublanov I.V."/>
        </authorList>
    </citation>
    <scope>NUCLEOTIDE SEQUENCE [LARGE SCALE GENOMIC DNA]</scope>
    <source>
        <strain evidence="4 5">GM2012</strain>
    </source>
</reference>
<evidence type="ECO:0000259" key="3">
    <source>
        <dbReference type="Pfam" id="PF08241"/>
    </source>
</evidence>
<name>A0A432MKH0_9BACT</name>
<reference evidence="4 5" key="1">
    <citation type="submission" date="2018-12" db="EMBL/GenBank/DDBJ databases">
        <authorList>
            <person name="Toschakov S.V."/>
        </authorList>
    </citation>
    <scope>NUCLEOTIDE SEQUENCE [LARGE SCALE GENOMIC DNA]</scope>
    <source>
        <strain evidence="4 5">GM2012</strain>
    </source>
</reference>
<evidence type="ECO:0000256" key="2">
    <source>
        <dbReference type="SAM" id="SignalP"/>
    </source>
</evidence>
<feature type="chain" id="PRO_5019107608" evidence="2">
    <location>
        <begin position="22"/>
        <end position="249"/>
    </location>
</feature>
<proteinExistence type="predicted"/>
<gene>
    <name evidence="4" type="ORF">TsocGM_11485</name>
</gene>
<evidence type="ECO:0000256" key="1">
    <source>
        <dbReference type="SAM" id="MobiDB-lite"/>
    </source>
</evidence>
<feature type="domain" description="Methyltransferase type 11" evidence="3">
    <location>
        <begin position="76"/>
        <end position="174"/>
    </location>
</feature>
<evidence type="ECO:0000313" key="4">
    <source>
        <dbReference type="EMBL" id="RUL87625.1"/>
    </source>
</evidence>
<accession>A0A432MKH0</accession>
<keyword evidence="2" id="KW-0732">Signal</keyword>
<keyword evidence="4" id="KW-0489">Methyltransferase</keyword>
<dbReference type="EMBL" id="RYZH01000019">
    <property type="protein sequence ID" value="RUL87625.1"/>
    <property type="molecule type" value="Genomic_DNA"/>
</dbReference>